<evidence type="ECO:0000313" key="1">
    <source>
        <dbReference type="EMBL" id="PNF19045.1"/>
    </source>
</evidence>
<dbReference type="OrthoDB" id="7995304at2759"/>
<proteinExistence type="predicted"/>
<organism evidence="1 2">
    <name type="scientific">Cryptotermes secundus</name>
    <dbReference type="NCBI Taxonomy" id="105785"/>
    <lineage>
        <taxon>Eukaryota</taxon>
        <taxon>Metazoa</taxon>
        <taxon>Ecdysozoa</taxon>
        <taxon>Arthropoda</taxon>
        <taxon>Hexapoda</taxon>
        <taxon>Insecta</taxon>
        <taxon>Pterygota</taxon>
        <taxon>Neoptera</taxon>
        <taxon>Polyneoptera</taxon>
        <taxon>Dictyoptera</taxon>
        <taxon>Blattodea</taxon>
        <taxon>Blattoidea</taxon>
        <taxon>Termitoidae</taxon>
        <taxon>Kalotermitidae</taxon>
        <taxon>Cryptotermitinae</taxon>
        <taxon>Cryptotermes</taxon>
    </lineage>
</organism>
<dbReference type="InParanoid" id="A0A2J7PRT4"/>
<evidence type="ECO:0000313" key="2">
    <source>
        <dbReference type="Proteomes" id="UP000235965"/>
    </source>
</evidence>
<keyword evidence="2" id="KW-1185">Reference proteome</keyword>
<dbReference type="InterPro" id="IPR052709">
    <property type="entry name" value="Transposase-MT_Hybrid"/>
</dbReference>
<accession>A0A2J7PRT4</accession>
<reference evidence="1 2" key="1">
    <citation type="submission" date="2017-12" db="EMBL/GenBank/DDBJ databases">
        <title>Hemimetabolous genomes reveal molecular basis of termite eusociality.</title>
        <authorList>
            <person name="Harrison M.C."/>
            <person name="Jongepier E."/>
            <person name="Robertson H.M."/>
            <person name="Arning N."/>
            <person name="Bitard-Feildel T."/>
            <person name="Chao H."/>
            <person name="Childers C.P."/>
            <person name="Dinh H."/>
            <person name="Doddapaneni H."/>
            <person name="Dugan S."/>
            <person name="Gowin J."/>
            <person name="Greiner C."/>
            <person name="Han Y."/>
            <person name="Hu H."/>
            <person name="Hughes D.S.T."/>
            <person name="Huylmans A.-K."/>
            <person name="Kemena C."/>
            <person name="Kremer L.P.M."/>
            <person name="Lee S.L."/>
            <person name="Lopez-Ezquerra A."/>
            <person name="Mallet L."/>
            <person name="Monroy-Kuhn J.M."/>
            <person name="Moser A."/>
            <person name="Murali S.C."/>
            <person name="Muzny D.M."/>
            <person name="Otani S."/>
            <person name="Piulachs M.-D."/>
            <person name="Poelchau M."/>
            <person name="Qu J."/>
            <person name="Schaub F."/>
            <person name="Wada-Katsumata A."/>
            <person name="Worley K.C."/>
            <person name="Xie Q."/>
            <person name="Ylla G."/>
            <person name="Poulsen M."/>
            <person name="Gibbs R.A."/>
            <person name="Schal C."/>
            <person name="Richards S."/>
            <person name="Belles X."/>
            <person name="Korb J."/>
            <person name="Bornberg-Bauer E."/>
        </authorList>
    </citation>
    <scope>NUCLEOTIDE SEQUENCE [LARGE SCALE GENOMIC DNA]</scope>
    <source>
        <tissue evidence="1">Whole body</tissue>
    </source>
</reference>
<dbReference type="PANTHER" id="PTHR46060:SF1">
    <property type="entry name" value="MARINER MOS1 TRANSPOSASE-LIKE PROTEIN"/>
    <property type="match status" value="1"/>
</dbReference>
<name>A0A2J7PRT4_9NEOP</name>
<dbReference type="Proteomes" id="UP000235965">
    <property type="component" value="Unassembled WGS sequence"/>
</dbReference>
<gene>
    <name evidence="1" type="ORF">B7P43_G11706</name>
</gene>
<sequence>MREQKLLQNVEQRIVIKFLGENVQSTEIHHRLQQQYGEECLSWTRVFEWCKCFREGRERVENKPHDRWPRRSTTEPNIDCADALITVRIGASLSRNLEKLYTNTLFERCFEVTEGTNLTLREFWKYHFHIVACLKTIEKAWERVTKRTLTSAWKKLWPESVAECDFEGFETVPVEPVVNEIVSLIKIMGLEVDNNDIDELVEKHSQELTTEELMEFHCVSQQEVVEKSLSEEEEEEEDVTAKQQSFWCNKRNAESMGNCCIVH</sequence>
<comment type="caution">
    <text evidence="1">The sequence shown here is derived from an EMBL/GenBank/DDBJ whole genome shotgun (WGS) entry which is preliminary data.</text>
</comment>
<dbReference type="EMBL" id="NEVH01021952">
    <property type="protein sequence ID" value="PNF19045.1"/>
    <property type="molecule type" value="Genomic_DNA"/>
</dbReference>
<dbReference type="AlphaFoldDB" id="A0A2J7PRT4"/>
<dbReference type="PANTHER" id="PTHR46060">
    <property type="entry name" value="MARINER MOS1 TRANSPOSASE-LIKE PROTEIN"/>
    <property type="match status" value="1"/>
</dbReference>
<protein>
    <recommendedName>
        <fullName evidence="3">Mos1 transposase HTH domain-containing protein</fullName>
    </recommendedName>
</protein>
<dbReference type="STRING" id="105785.A0A2J7PRT4"/>
<evidence type="ECO:0008006" key="3">
    <source>
        <dbReference type="Google" id="ProtNLM"/>
    </source>
</evidence>